<feature type="transmembrane region" description="Helical" evidence="1">
    <location>
        <begin position="226"/>
        <end position="242"/>
    </location>
</feature>
<keyword evidence="1" id="KW-0472">Membrane</keyword>
<keyword evidence="1" id="KW-1133">Transmembrane helix</keyword>
<feature type="transmembrane region" description="Helical" evidence="1">
    <location>
        <begin position="407"/>
        <end position="425"/>
    </location>
</feature>
<keyword evidence="1" id="KW-0812">Transmembrane</keyword>
<dbReference type="EMBL" id="SMRP01000044">
    <property type="protein sequence ID" value="TDG17402.1"/>
    <property type="molecule type" value="Genomic_DNA"/>
</dbReference>
<evidence type="ECO:0000313" key="2">
    <source>
        <dbReference type="EMBL" id="TDG17402.1"/>
    </source>
</evidence>
<accession>A0A4R5LYH0</accession>
<feature type="transmembrane region" description="Helical" evidence="1">
    <location>
        <begin position="302"/>
        <end position="323"/>
    </location>
</feature>
<proteinExistence type="predicted"/>
<dbReference type="RefSeq" id="WP_133199911.1">
    <property type="nucleotide sequence ID" value="NZ_JBHUCW010000013.1"/>
</dbReference>
<feature type="transmembrane region" description="Helical" evidence="1">
    <location>
        <begin position="379"/>
        <end position="395"/>
    </location>
</feature>
<feature type="transmembrane region" description="Helical" evidence="1">
    <location>
        <begin position="254"/>
        <end position="273"/>
    </location>
</feature>
<feature type="transmembrane region" description="Helical" evidence="1">
    <location>
        <begin position="15"/>
        <end position="33"/>
    </location>
</feature>
<feature type="transmembrane region" description="Helical" evidence="1">
    <location>
        <begin position="82"/>
        <end position="102"/>
    </location>
</feature>
<evidence type="ECO:0000313" key="3">
    <source>
        <dbReference type="Proteomes" id="UP000295722"/>
    </source>
</evidence>
<comment type="caution">
    <text evidence="2">The sequence shown here is derived from an EMBL/GenBank/DDBJ whole genome shotgun (WGS) entry which is preliminary data.</text>
</comment>
<keyword evidence="3" id="KW-1185">Reference proteome</keyword>
<dbReference type="AlphaFoldDB" id="A0A4R5LYH0"/>
<feature type="transmembrane region" description="Helical" evidence="1">
    <location>
        <begin position="431"/>
        <end position="451"/>
    </location>
</feature>
<feature type="transmembrane region" description="Helical" evidence="1">
    <location>
        <begin position="167"/>
        <end position="188"/>
    </location>
</feature>
<dbReference type="OrthoDB" id="9135431at2"/>
<organism evidence="2 3">
    <name type="scientific">Paraburkholderia silviterrae</name>
    <dbReference type="NCBI Taxonomy" id="2528715"/>
    <lineage>
        <taxon>Bacteria</taxon>
        <taxon>Pseudomonadati</taxon>
        <taxon>Pseudomonadota</taxon>
        <taxon>Betaproteobacteria</taxon>
        <taxon>Burkholderiales</taxon>
        <taxon>Burkholderiaceae</taxon>
        <taxon>Paraburkholderia</taxon>
    </lineage>
</organism>
<evidence type="ECO:0008006" key="4">
    <source>
        <dbReference type="Google" id="ProtNLM"/>
    </source>
</evidence>
<name>A0A4R5LYH0_9BURK</name>
<sequence length="627" mass="68558">MYALISYWLRQASRAAIRFMIVISIAGSLLRHAGIPGGAAASVGVGLVQAFAVGLFAVCLVNRLLIVMRAAKAAPTLRASTAWAAIAVWVAVVLLFVLWFSMTRYVWYWDYAHYAHLIAGLSETASNAGFRGFISQIKSTLDAEYNLVPAIAPSLVEYFIGSAERPILIFAIALVYVGPMLLFMAWLVHRASGRKLNGGASLLIAVLATLLFPLTFFSPLYGMPDIGGVILVIAVACTLYRGGEREKSEHDRLATLVLCAGTVFMLCLFRRWYLFIVPPLIVALAAREWCFWRVAPEGRKHAFWRAAMVFAAFLTLCFLSFYWQRLAVMIKGDYAGAYQAYGASTSVVIAMAVHYLGYLPLAIFLIAVLMLAIDPRTRMTAAGVVLCIGSTLYLFTRVQAMGPHHYLLIVPVMTFSVAYAVASLYTNRPAVGKVSICVLGLLAMTSIIGVMHPNSRGKLIAWSVFPTVDMRPPRRGDLPELNRLDRALGEEAKKGRTFCVVSSGAVLNGSTIAESAISFGETARYPIAQKQLWLGDVDRRDGPAINFLSCDVAVVGNKDFTHLSPGEQQVIVYLANAVNSGQGIGASFQETGQTYDLDGGVQARLFRRIAPIQVGDWRQYVKAVNHR</sequence>
<feature type="transmembrane region" description="Helical" evidence="1">
    <location>
        <begin position="39"/>
        <end position="61"/>
    </location>
</feature>
<reference evidence="2 3" key="1">
    <citation type="submission" date="2019-03" db="EMBL/GenBank/DDBJ databases">
        <title>Paraburkholderia sp. 4M-K11, isolated from subtropical forest soil.</title>
        <authorList>
            <person name="Gao Z.-H."/>
            <person name="Qiu L.-H."/>
        </authorList>
    </citation>
    <scope>NUCLEOTIDE SEQUENCE [LARGE SCALE GENOMIC DNA]</scope>
    <source>
        <strain evidence="2 3">4M-K11</strain>
    </source>
</reference>
<evidence type="ECO:0000256" key="1">
    <source>
        <dbReference type="SAM" id="Phobius"/>
    </source>
</evidence>
<feature type="transmembrane region" description="Helical" evidence="1">
    <location>
        <begin position="200"/>
        <end position="220"/>
    </location>
</feature>
<gene>
    <name evidence="2" type="ORF">EYW47_37800</name>
</gene>
<dbReference type="Proteomes" id="UP000295722">
    <property type="component" value="Unassembled WGS sequence"/>
</dbReference>
<protein>
    <recommendedName>
        <fullName evidence="4">Glycosyltransferase RgtA/B/C/D-like domain-containing protein</fullName>
    </recommendedName>
</protein>
<feature type="transmembrane region" description="Helical" evidence="1">
    <location>
        <begin position="355"/>
        <end position="373"/>
    </location>
</feature>